<sequence length="123" mass="13370">MNKKLFSILFTLFLAGILSVNCSNKDKTGSGGNAKIDSKYAGTWVYTDSDSSTAFIVNSDGSLVFGQDATTQVEGSGDTYIVTIIIEGTTYKIQIKFTSETAAEISNVLYPEDPKQYVTKQQQ</sequence>
<proteinExistence type="predicted"/>
<dbReference type="Proteomes" id="UP000095247">
    <property type="component" value="Unassembled WGS sequence"/>
</dbReference>
<evidence type="ECO:0008006" key="4">
    <source>
        <dbReference type="Google" id="ProtNLM"/>
    </source>
</evidence>
<evidence type="ECO:0000313" key="2">
    <source>
        <dbReference type="EMBL" id="OEJ13936.1"/>
    </source>
</evidence>
<comment type="caution">
    <text evidence="2">The sequence shown here is derived from an EMBL/GenBank/DDBJ whole genome shotgun (WGS) entry which is preliminary data.</text>
</comment>
<accession>A0A1E5NCP4</accession>
<protein>
    <recommendedName>
        <fullName evidence="4">Lipocalin-like domain-containing protein</fullName>
    </recommendedName>
</protein>
<feature type="chain" id="PRO_5009182231" description="Lipocalin-like domain-containing protein" evidence="1">
    <location>
        <begin position="23"/>
        <end position="123"/>
    </location>
</feature>
<gene>
    <name evidence="2" type="ORF">BFL38_04145</name>
</gene>
<keyword evidence="1" id="KW-0732">Signal</keyword>
<evidence type="ECO:0000256" key="1">
    <source>
        <dbReference type="SAM" id="SignalP"/>
    </source>
</evidence>
<dbReference type="AlphaFoldDB" id="A0A1E5NCP4"/>
<dbReference type="RefSeq" id="WP_069727235.1">
    <property type="nucleotide sequence ID" value="NZ_MDCO01000012.1"/>
</dbReference>
<feature type="signal peptide" evidence="1">
    <location>
        <begin position="1"/>
        <end position="22"/>
    </location>
</feature>
<dbReference type="EMBL" id="MDCO01000012">
    <property type="protein sequence ID" value="OEJ13936.1"/>
    <property type="molecule type" value="Genomic_DNA"/>
</dbReference>
<name>A0A1E5NCP4_9SPIR</name>
<organism evidence="2 3">
    <name type="scientific">Brachyspira hampsonii</name>
    <dbReference type="NCBI Taxonomy" id="1287055"/>
    <lineage>
        <taxon>Bacteria</taxon>
        <taxon>Pseudomonadati</taxon>
        <taxon>Spirochaetota</taxon>
        <taxon>Spirochaetia</taxon>
        <taxon>Brachyspirales</taxon>
        <taxon>Brachyspiraceae</taxon>
        <taxon>Brachyspira</taxon>
    </lineage>
</organism>
<reference evidence="2 3" key="1">
    <citation type="submission" date="2016-08" db="EMBL/GenBank/DDBJ databases">
        <title>Characterization and recognition of Brachyspira hampsonii sp. nov., a novel intestinal spirochete that is pathogenic to pigs.</title>
        <authorList>
            <person name="Mirajkar N."/>
            <person name="La T."/>
            <person name="Phillips N."/>
            <person name="Hampson D."/>
            <person name="Gebhart C."/>
        </authorList>
    </citation>
    <scope>NUCLEOTIDE SEQUENCE [LARGE SCALE GENOMIC DNA]</scope>
    <source>
        <strain evidence="2 3">P280/1</strain>
    </source>
</reference>
<evidence type="ECO:0000313" key="3">
    <source>
        <dbReference type="Proteomes" id="UP000095247"/>
    </source>
</evidence>